<dbReference type="Pfam" id="PF14588">
    <property type="entry name" value="YjgF_endoribonc"/>
    <property type="match status" value="1"/>
</dbReference>
<gene>
    <name evidence="2" type="ORF">KL86APRO_11036</name>
</gene>
<dbReference type="InterPro" id="IPR013813">
    <property type="entry name" value="Endoribo_LPSP/chorism_mut-like"/>
</dbReference>
<dbReference type="AlphaFoldDB" id="A0A212JGU0"/>
<dbReference type="CDD" id="cd02199">
    <property type="entry name" value="YjgF_YER057c_UK114_like_1"/>
    <property type="match status" value="1"/>
</dbReference>
<proteinExistence type="predicted"/>
<dbReference type="EMBL" id="FLUO01000001">
    <property type="protein sequence ID" value="SBV98638.1"/>
    <property type="molecule type" value="Genomic_DNA"/>
</dbReference>
<feature type="domain" description="Endoribonuclease L-PSP/chorismate mutase-like" evidence="1">
    <location>
        <begin position="7"/>
        <end position="153"/>
    </location>
</feature>
<organism evidence="2">
    <name type="scientific">uncultured Alphaproteobacteria bacterium</name>
    <dbReference type="NCBI Taxonomy" id="91750"/>
    <lineage>
        <taxon>Bacteria</taxon>
        <taxon>Pseudomonadati</taxon>
        <taxon>Pseudomonadota</taxon>
        <taxon>Alphaproteobacteria</taxon>
        <taxon>environmental samples</taxon>
    </lineage>
</organism>
<sequence length="156" mass="16015">MADAVKTRLAELGLALPKSAAPVANYVPFHVEDGMVFVSGQLPMTDAGLFATGRVGAGVDTATAVEAARLAALQSIAKLADAAGGDLDRIAKILRVDVFVASSVDYFDQPVVGNGASDLFVAVFGEAGRHTRNAVGVAVLPRNAPVEVTVIAKLKD</sequence>
<dbReference type="InterPro" id="IPR035959">
    <property type="entry name" value="RutC-like_sf"/>
</dbReference>
<accession>A0A212JGU0</accession>
<reference evidence="2" key="1">
    <citation type="submission" date="2016-04" db="EMBL/GenBank/DDBJ databases">
        <authorList>
            <person name="Evans L.H."/>
            <person name="Alamgir A."/>
            <person name="Owens N."/>
            <person name="Weber N.D."/>
            <person name="Virtaneva K."/>
            <person name="Barbian K."/>
            <person name="Babar A."/>
            <person name="Rosenke K."/>
        </authorList>
    </citation>
    <scope>NUCLEOTIDE SEQUENCE</scope>
    <source>
        <strain evidence="2">86</strain>
    </source>
</reference>
<name>A0A212JGU0_9PROT</name>
<dbReference type="PANTHER" id="PTHR43760:SF1">
    <property type="entry name" value="ENDORIBONUCLEASE L-PSP_CHORISMATE MUTASE-LIKE DOMAIN-CONTAINING PROTEIN"/>
    <property type="match status" value="1"/>
</dbReference>
<evidence type="ECO:0000259" key="1">
    <source>
        <dbReference type="Pfam" id="PF14588"/>
    </source>
</evidence>
<protein>
    <submittedName>
        <fullName evidence="2">Putative endoribonuclease L-PSP (Protein synthesis inhibitor)</fullName>
    </submittedName>
</protein>
<dbReference type="Gene3D" id="3.30.1330.40">
    <property type="entry name" value="RutC-like"/>
    <property type="match status" value="1"/>
</dbReference>
<dbReference type="PANTHER" id="PTHR43760">
    <property type="entry name" value="ENDORIBONUCLEASE-RELATED"/>
    <property type="match status" value="1"/>
</dbReference>
<evidence type="ECO:0000313" key="2">
    <source>
        <dbReference type="EMBL" id="SBV98638.1"/>
    </source>
</evidence>
<dbReference type="SUPFAM" id="SSF55298">
    <property type="entry name" value="YjgF-like"/>
    <property type="match status" value="1"/>
</dbReference>